<reference evidence="7 8" key="1">
    <citation type="journal article" date="2013" name="Nature">
        <title>Anaerobic oxidation of methane coupled to nitrate reduction in a novel archaeal lineage.</title>
        <authorList>
            <person name="Haroon M.F."/>
            <person name="Hu S."/>
            <person name="Shi Y."/>
            <person name="Imelfort M."/>
            <person name="Keller J."/>
            <person name="Hugenholtz P."/>
            <person name="Yuan Z."/>
            <person name="Tyson G.W."/>
        </authorList>
    </citation>
    <scope>NUCLEOTIDE SEQUENCE [LARGE SCALE GENOMIC DNA]</scope>
    <source>
        <strain evidence="7 8">ANME-2d</strain>
    </source>
</reference>
<evidence type="ECO:0000313" key="7">
    <source>
        <dbReference type="EMBL" id="KCZ70431.1"/>
    </source>
</evidence>
<dbReference type="EMBL" id="JMIY01000008">
    <property type="protein sequence ID" value="KCZ70431.1"/>
    <property type="molecule type" value="Genomic_DNA"/>
</dbReference>
<proteinExistence type="inferred from homology"/>
<dbReference type="GO" id="GO:0016491">
    <property type="term" value="F:oxidoreductase activity"/>
    <property type="evidence" value="ECO:0007669"/>
    <property type="project" value="UniProtKB-KW"/>
</dbReference>
<evidence type="ECO:0000256" key="3">
    <source>
        <dbReference type="ARBA" id="ARBA00022630"/>
    </source>
</evidence>
<dbReference type="InterPro" id="IPR000415">
    <property type="entry name" value="Nitroreductase-like"/>
</dbReference>
<accession>A0A062UTU1</accession>
<feature type="domain" description="Nitroreductase" evidence="6">
    <location>
        <begin position="69"/>
        <end position="148"/>
    </location>
</feature>
<protein>
    <submittedName>
        <fullName evidence="7">Nitroreductase</fullName>
    </submittedName>
</protein>
<dbReference type="AlphaFoldDB" id="A0A062UTU1"/>
<dbReference type="PANTHER" id="PTHR43673:SF2">
    <property type="entry name" value="NITROREDUCTASE"/>
    <property type="match status" value="1"/>
</dbReference>
<evidence type="ECO:0000256" key="1">
    <source>
        <dbReference type="ARBA" id="ARBA00001917"/>
    </source>
</evidence>
<evidence type="ECO:0000259" key="6">
    <source>
        <dbReference type="Pfam" id="PF00881"/>
    </source>
</evidence>
<keyword evidence="3" id="KW-0285">Flavoprotein</keyword>
<keyword evidence="5" id="KW-0560">Oxidoreductase</keyword>
<organism evidence="7 8">
    <name type="scientific">Candidatus Methanoperedens nitratireducens</name>
    <dbReference type="NCBI Taxonomy" id="1392998"/>
    <lineage>
        <taxon>Archaea</taxon>
        <taxon>Methanobacteriati</taxon>
        <taxon>Methanobacteriota</taxon>
        <taxon>Stenosarchaea group</taxon>
        <taxon>Methanomicrobia</taxon>
        <taxon>Methanosarcinales</taxon>
        <taxon>ANME-2 cluster</taxon>
        <taxon>Candidatus Methanoperedentaceae</taxon>
        <taxon>Candidatus Methanoperedens</taxon>
    </lineage>
</organism>
<feature type="domain" description="Nitroreductase" evidence="6">
    <location>
        <begin position="7"/>
        <end position="63"/>
    </location>
</feature>
<gene>
    <name evidence="7" type="ORF">ANME2D_03346</name>
</gene>
<dbReference type="Pfam" id="PF00881">
    <property type="entry name" value="Nitroreductase"/>
    <property type="match status" value="2"/>
</dbReference>
<dbReference type="InterPro" id="IPR029479">
    <property type="entry name" value="Nitroreductase"/>
</dbReference>
<keyword evidence="8" id="KW-1185">Reference proteome</keyword>
<dbReference type="Proteomes" id="UP000027153">
    <property type="component" value="Unassembled WGS sequence"/>
</dbReference>
<comment type="cofactor">
    <cofactor evidence="1">
        <name>FMN</name>
        <dbReference type="ChEBI" id="CHEBI:58210"/>
    </cofactor>
</comment>
<evidence type="ECO:0000256" key="5">
    <source>
        <dbReference type="ARBA" id="ARBA00023002"/>
    </source>
</evidence>
<comment type="similarity">
    <text evidence="2">Belongs to the nitroreductase family.</text>
</comment>
<dbReference type="SUPFAM" id="SSF55469">
    <property type="entry name" value="FMN-dependent nitroreductase-like"/>
    <property type="match status" value="1"/>
</dbReference>
<dbReference type="RefSeq" id="WP_048093969.1">
    <property type="nucleotide sequence ID" value="NZ_JMIY01000008.1"/>
</dbReference>
<comment type="caution">
    <text evidence="7">The sequence shown here is derived from an EMBL/GenBank/DDBJ whole genome shotgun (WGS) entry which is preliminary data.</text>
</comment>
<name>A0A062UTU1_9EURY</name>
<keyword evidence="4" id="KW-0288">FMN</keyword>
<sequence>MDVFEAIRNRCSVRQFKPDIIPDEALRKILDAARWAPSPFNTQPWEFIIIKDKETLKAISRYARYSGYLADAPMAIAVVVPPLDIKFSWTEHLGEPRFAAAKAVQNMMLAAWELGIGTCTVSIEREKVAEILNVPMTHFVLTVIPIGYPKVMPSKHEESFRKKLDDMLFYEKYGVRSRQNE</sequence>
<dbReference type="PANTHER" id="PTHR43673">
    <property type="entry name" value="NAD(P)H NITROREDUCTASE YDGI-RELATED"/>
    <property type="match status" value="1"/>
</dbReference>
<dbReference type="OrthoDB" id="105365at2157"/>
<evidence type="ECO:0000256" key="4">
    <source>
        <dbReference type="ARBA" id="ARBA00022643"/>
    </source>
</evidence>
<dbReference type="Gene3D" id="3.40.109.10">
    <property type="entry name" value="NADH Oxidase"/>
    <property type="match status" value="1"/>
</dbReference>
<evidence type="ECO:0000256" key="2">
    <source>
        <dbReference type="ARBA" id="ARBA00007118"/>
    </source>
</evidence>
<evidence type="ECO:0000313" key="8">
    <source>
        <dbReference type="Proteomes" id="UP000027153"/>
    </source>
</evidence>